<dbReference type="GO" id="GO:0042391">
    <property type="term" value="P:regulation of membrane potential"/>
    <property type="evidence" value="ECO:0007669"/>
    <property type="project" value="TreeGrafter"/>
</dbReference>
<dbReference type="PANTHER" id="PTHR10217:SF435">
    <property type="entry name" value="POTASSIUM VOLTAGE-GATED CHANNEL PROTEIN EAG"/>
    <property type="match status" value="1"/>
</dbReference>
<keyword evidence="9" id="KW-1185">Reference proteome</keyword>
<dbReference type="SUPFAM" id="SSF81324">
    <property type="entry name" value="Voltage-gated potassium channels"/>
    <property type="match status" value="1"/>
</dbReference>
<comment type="subcellular location">
    <subcellularLocation>
        <location evidence="1">Membrane</location>
        <topology evidence="1">Multi-pass membrane protein</topology>
    </subcellularLocation>
</comment>
<dbReference type="EMBL" id="ASPP01011619">
    <property type="protein sequence ID" value="ETO21443.1"/>
    <property type="molecule type" value="Genomic_DNA"/>
</dbReference>
<evidence type="ECO:0000256" key="6">
    <source>
        <dbReference type="SAM" id="Phobius"/>
    </source>
</evidence>
<sequence>MTSHVRSKNSSKKPNEIDIEIFEKYSTQDDSTDAWSLENGDDKENIPLENIKTYDRSSYQKRPFKTRKKNEQQESEDIDPFCANRTDNNYQTAVNKRLHSSKGDHRNEIDNLNTQKDKRLIKLTAAYSQLPPVQFKKKVQSTLRSSRQQTRATTNSIKKIEKLKNVKKNKKDQKYKSLRRNSRVMIYLKQQALPMASLFVIHPETLWRSYWDLFVLLLVCYNAVVVPVNLVFDSSPFNIFALELLFNAFFMVDIGLQFFTTFKYDKGPMIGRVEMSHPVIIKQYLRTWFIIDLMASLPIDLVVTWSTSSNASVTSFNYLLRLLRGFKFMRILRMSRIWKRLLYKARINVMCPLKKKKK</sequence>
<evidence type="ECO:0000256" key="2">
    <source>
        <dbReference type="ARBA" id="ARBA00022692"/>
    </source>
</evidence>
<protein>
    <submittedName>
        <fullName evidence="8">Potassium/sodium hyperpolarization-activated cyclic nucleotide-gated channel 3</fullName>
    </submittedName>
</protein>
<feature type="compositionally biased region" description="Basic and acidic residues" evidence="5">
    <location>
        <begin position="13"/>
        <end position="27"/>
    </location>
</feature>
<comment type="caution">
    <text evidence="8">The sequence shown here is derived from an EMBL/GenBank/DDBJ whole genome shotgun (WGS) entry which is preliminary data.</text>
</comment>
<feature type="transmembrane region" description="Helical" evidence="6">
    <location>
        <begin position="302"/>
        <end position="320"/>
    </location>
</feature>
<evidence type="ECO:0000256" key="4">
    <source>
        <dbReference type="ARBA" id="ARBA00023136"/>
    </source>
</evidence>
<dbReference type="Gene3D" id="1.10.287.70">
    <property type="match status" value="1"/>
</dbReference>
<dbReference type="OrthoDB" id="447251at2759"/>
<dbReference type="Pfam" id="PF00520">
    <property type="entry name" value="Ion_trans"/>
    <property type="match status" value="1"/>
</dbReference>
<reference evidence="8 9" key="1">
    <citation type="journal article" date="2013" name="Curr. Biol.">
        <title>The Genome of the Foraminiferan Reticulomyxa filosa.</title>
        <authorList>
            <person name="Glockner G."/>
            <person name="Hulsmann N."/>
            <person name="Schleicher M."/>
            <person name="Noegel A.A."/>
            <person name="Eichinger L."/>
            <person name="Gallinger C."/>
            <person name="Pawlowski J."/>
            <person name="Sierra R."/>
            <person name="Euteneuer U."/>
            <person name="Pillet L."/>
            <person name="Moustafa A."/>
            <person name="Platzer M."/>
            <person name="Groth M."/>
            <person name="Szafranski K."/>
            <person name="Schliwa M."/>
        </authorList>
    </citation>
    <scope>NUCLEOTIDE SEQUENCE [LARGE SCALE GENOMIC DNA]</scope>
</reference>
<feature type="transmembrane region" description="Helical" evidence="6">
    <location>
        <begin position="184"/>
        <end position="201"/>
    </location>
</feature>
<feature type="domain" description="Ion transport" evidence="7">
    <location>
        <begin position="209"/>
        <end position="341"/>
    </location>
</feature>
<keyword evidence="4 6" id="KW-0472">Membrane</keyword>
<keyword evidence="3 6" id="KW-1133">Transmembrane helix</keyword>
<evidence type="ECO:0000256" key="5">
    <source>
        <dbReference type="SAM" id="MobiDB-lite"/>
    </source>
</evidence>
<dbReference type="GO" id="GO:0005249">
    <property type="term" value="F:voltage-gated potassium channel activity"/>
    <property type="evidence" value="ECO:0007669"/>
    <property type="project" value="TreeGrafter"/>
</dbReference>
<name>X6N6A6_RETFI</name>
<evidence type="ECO:0000313" key="8">
    <source>
        <dbReference type="EMBL" id="ETO21443.1"/>
    </source>
</evidence>
<dbReference type="GO" id="GO:0005886">
    <property type="term" value="C:plasma membrane"/>
    <property type="evidence" value="ECO:0007669"/>
    <property type="project" value="TreeGrafter"/>
</dbReference>
<evidence type="ECO:0000256" key="1">
    <source>
        <dbReference type="ARBA" id="ARBA00004141"/>
    </source>
</evidence>
<gene>
    <name evidence="8" type="ORF">RFI_15761</name>
</gene>
<organism evidence="8 9">
    <name type="scientific">Reticulomyxa filosa</name>
    <dbReference type="NCBI Taxonomy" id="46433"/>
    <lineage>
        <taxon>Eukaryota</taxon>
        <taxon>Sar</taxon>
        <taxon>Rhizaria</taxon>
        <taxon>Retaria</taxon>
        <taxon>Foraminifera</taxon>
        <taxon>Monothalamids</taxon>
        <taxon>Reticulomyxidae</taxon>
        <taxon>Reticulomyxa</taxon>
    </lineage>
</organism>
<evidence type="ECO:0000259" key="7">
    <source>
        <dbReference type="Pfam" id="PF00520"/>
    </source>
</evidence>
<dbReference type="PANTHER" id="PTHR10217">
    <property type="entry name" value="VOLTAGE AND LIGAND GATED POTASSIUM CHANNEL"/>
    <property type="match status" value="1"/>
</dbReference>
<dbReference type="InterPro" id="IPR005821">
    <property type="entry name" value="Ion_trans_dom"/>
</dbReference>
<proteinExistence type="predicted"/>
<evidence type="ECO:0000313" key="9">
    <source>
        <dbReference type="Proteomes" id="UP000023152"/>
    </source>
</evidence>
<dbReference type="InterPro" id="IPR050818">
    <property type="entry name" value="KCNH_animal-type"/>
</dbReference>
<feature type="transmembrane region" description="Helical" evidence="6">
    <location>
        <begin position="239"/>
        <end position="259"/>
    </location>
</feature>
<feature type="transmembrane region" description="Helical" evidence="6">
    <location>
        <begin position="213"/>
        <end position="232"/>
    </location>
</feature>
<dbReference type="Proteomes" id="UP000023152">
    <property type="component" value="Unassembled WGS sequence"/>
</dbReference>
<feature type="region of interest" description="Disordered" evidence="5">
    <location>
        <begin position="1"/>
        <end position="86"/>
    </location>
</feature>
<accession>X6N6A6</accession>
<keyword evidence="2 6" id="KW-0812">Transmembrane</keyword>
<dbReference type="AlphaFoldDB" id="X6N6A6"/>
<feature type="compositionally biased region" description="Basic residues" evidence="5">
    <location>
        <begin position="1"/>
        <end position="11"/>
    </location>
</feature>
<evidence type="ECO:0000256" key="3">
    <source>
        <dbReference type="ARBA" id="ARBA00022989"/>
    </source>
</evidence>